<dbReference type="SUPFAM" id="SSF56519">
    <property type="entry name" value="Penicillin binding protein dimerisation domain"/>
    <property type="match status" value="1"/>
</dbReference>
<dbReference type="InterPro" id="IPR001460">
    <property type="entry name" value="PCN-bd_Tpept"/>
</dbReference>
<feature type="compositionally biased region" description="Basic and acidic residues" evidence="4">
    <location>
        <begin position="177"/>
        <end position="187"/>
    </location>
</feature>
<evidence type="ECO:0000259" key="5">
    <source>
        <dbReference type="Pfam" id="PF00905"/>
    </source>
</evidence>
<accession>A0A919JBV6</accession>
<dbReference type="Gene3D" id="3.30.450.330">
    <property type="match status" value="1"/>
</dbReference>
<sequence length="848" mass="90096">MPPRADGTPRRGQEPRRGASPDLPPADGSGRDDDRARGFGGIGDARAYTPRGRTVREGDQRTRSPRTGRNTDPFRPALQVLDGGRPARERRREAEDEPEPRPPARRGRAKDEGPEKPAREPRVRAAEARAVRSRAADDRTAEDRTAGERAVRGRAAQGRADAETRAVKGRTAQGRTAQDRAAQRRSDEDDWDEAPRRGGRATAGAVRSRSTANPRRGAAAGRTEAAARTTRERKVAAPPGPRRPARPAAAARPGARRPAPLIPAEPPRLANGTRRLRLGTVLALTLFVAIGVRLVVLQVGGTTASAESLLKQRQNRLTEVVLPAPRGSILDSSGAVLAHSVEARYIYADPEMIKDPVVAAAKLSPELGIPASRLIQLMAKKKRPGGGASRFEYLARGVDTAVADKIHAMRIPGINSDRDERRDIPGADLAANLIGFTGDDHTGLEGLEARYDELLRGTDGKRVFEIGRGDLAKEIPGGYHRQTDASPGSSIQLTINRDLQFEVQRVLSQQGEKNNATVAAAVVLNARTGEVLAQASYPAYNAAKPGDFKPKDREDVATSVIADPGSTHKAFTIGAALEEGVITPDTLITVGPGLKRGGYDFVDTHRQPAGTRLTIPGVLAYSSNVGTIRIADKLGKAKLYEYQQRFGLGKATNEGMPGEATGRLLAPDEWSGSASGSVPIGMSVDATLIQMTAGYGAIANDGTYVQPHLIKATISGRDGSVAPAPQPETHRVLSATTARQLREMMESVVDAEGGTGSRAAVDGYRVAGKTGTGKMLVEGQYTKHNAGSFIGMAPAENPEFVIGVFADVPDGTGGDVAAPAFSEMMSSALRHYRVPPSGNPEPTFKLKG</sequence>
<comment type="caution">
    <text evidence="7">The sequence shown here is derived from an EMBL/GenBank/DDBJ whole genome shotgun (WGS) entry which is preliminary data.</text>
</comment>
<proteinExistence type="inferred from homology"/>
<evidence type="ECO:0008006" key="9">
    <source>
        <dbReference type="Google" id="ProtNLM"/>
    </source>
</evidence>
<dbReference type="InterPro" id="IPR036138">
    <property type="entry name" value="PBP_dimer_sf"/>
</dbReference>
<dbReference type="AlphaFoldDB" id="A0A919JBV6"/>
<evidence type="ECO:0000259" key="6">
    <source>
        <dbReference type="Pfam" id="PF03717"/>
    </source>
</evidence>
<feature type="compositionally biased region" description="Low complexity" evidence="4">
    <location>
        <begin position="246"/>
        <end position="259"/>
    </location>
</feature>
<dbReference type="Pfam" id="PF03717">
    <property type="entry name" value="PBP_dimer"/>
    <property type="match status" value="1"/>
</dbReference>
<comment type="similarity">
    <text evidence="2">Belongs to the transpeptidase family.</text>
</comment>
<name>A0A919JBV6_9ACTN</name>
<evidence type="ECO:0000256" key="2">
    <source>
        <dbReference type="ARBA" id="ARBA00007171"/>
    </source>
</evidence>
<feature type="domain" description="Penicillin-binding protein dimerisation" evidence="6">
    <location>
        <begin position="322"/>
        <end position="467"/>
    </location>
</feature>
<feature type="compositionally biased region" description="Basic and acidic residues" evidence="4">
    <location>
        <begin position="109"/>
        <end position="151"/>
    </location>
</feature>
<dbReference type="Gene3D" id="3.90.1310.10">
    <property type="entry name" value="Penicillin-binding protein 2a (Domain 2)"/>
    <property type="match status" value="1"/>
</dbReference>
<dbReference type="PANTHER" id="PTHR30627:SF1">
    <property type="entry name" value="PEPTIDOGLYCAN D,D-TRANSPEPTIDASE FTSI"/>
    <property type="match status" value="1"/>
</dbReference>
<keyword evidence="8" id="KW-1185">Reference proteome</keyword>
<dbReference type="InterPro" id="IPR005311">
    <property type="entry name" value="PBP_dimer"/>
</dbReference>
<dbReference type="Proteomes" id="UP000647172">
    <property type="component" value="Unassembled WGS sequence"/>
</dbReference>
<dbReference type="Gene3D" id="3.40.710.10">
    <property type="entry name" value="DD-peptidase/beta-lactamase superfamily"/>
    <property type="match status" value="1"/>
</dbReference>
<dbReference type="RefSeq" id="WP_239129041.1">
    <property type="nucleotide sequence ID" value="NZ_BAAAYJ010000014.1"/>
</dbReference>
<evidence type="ECO:0000256" key="3">
    <source>
        <dbReference type="ARBA" id="ARBA00023136"/>
    </source>
</evidence>
<keyword evidence="3" id="KW-0472">Membrane</keyword>
<dbReference type="SUPFAM" id="SSF56601">
    <property type="entry name" value="beta-lactamase/transpeptidase-like"/>
    <property type="match status" value="1"/>
</dbReference>
<reference evidence="7" key="1">
    <citation type="submission" date="2021-01" db="EMBL/GenBank/DDBJ databases">
        <title>Whole genome shotgun sequence of Actinoplanes nipponensis NBRC 14063.</title>
        <authorList>
            <person name="Komaki H."/>
            <person name="Tamura T."/>
        </authorList>
    </citation>
    <scope>NUCLEOTIDE SEQUENCE</scope>
    <source>
        <strain evidence="7">NBRC 14063</strain>
    </source>
</reference>
<gene>
    <name evidence="7" type="ORF">Ani05nite_00740</name>
</gene>
<dbReference type="PANTHER" id="PTHR30627">
    <property type="entry name" value="PEPTIDOGLYCAN D,D-TRANSPEPTIDASE"/>
    <property type="match status" value="1"/>
</dbReference>
<comment type="subcellular location">
    <subcellularLocation>
        <location evidence="1">Membrane</location>
    </subcellularLocation>
</comment>
<dbReference type="Pfam" id="PF00905">
    <property type="entry name" value="Transpeptidase"/>
    <property type="match status" value="1"/>
</dbReference>
<dbReference type="EMBL" id="BOMQ01000004">
    <property type="protein sequence ID" value="GIE46540.1"/>
    <property type="molecule type" value="Genomic_DNA"/>
</dbReference>
<evidence type="ECO:0000256" key="1">
    <source>
        <dbReference type="ARBA" id="ARBA00004370"/>
    </source>
</evidence>
<dbReference type="GO" id="GO:0008658">
    <property type="term" value="F:penicillin binding"/>
    <property type="evidence" value="ECO:0007669"/>
    <property type="project" value="InterPro"/>
</dbReference>
<feature type="domain" description="Penicillin-binding protein transpeptidase" evidence="5">
    <location>
        <begin position="520"/>
        <end position="825"/>
    </location>
</feature>
<organism evidence="7 8">
    <name type="scientific">Actinoplanes nipponensis</name>
    <dbReference type="NCBI Taxonomy" id="135950"/>
    <lineage>
        <taxon>Bacteria</taxon>
        <taxon>Bacillati</taxon>
        <taxon>Actinomycetota</taxon>
        <taxon>Actinomycetes</taxon>
        <taxon>Micromonosporales</taxon>
        <taxon>Micromonosporaceae</taxon>
        <taxon>Actinoplanes</taxon>
    </lineage>
</organism>
<dbReference type="InterPro" id="IPR050515">
    <property type="entry name" value="Beta-lactam/transpept"/>
</dbReference>
<feature type="compositionally biased region" description="Basic and acidic residues" evidence="4">
    <location>
        <begin position="7"/>
        <end position="19"/>
    </location>
</feature>
<dbReference type="GO" id="GO:0071555">
    <property type="term" value="P:cell wall organization"/>
    <property type="evidence" value="ECO:0007669"/>
    <property type="project" value="TreeGrafter"/>
</dbReference>
<dbReference type="InterPro" id="IPR012338">
    <property type="entry name" value="Beta-lactam/transpept-like"/>
</dbReference>
<feature type="region of interest" description="Disordered" evidence="4">
    <location>
        <begin position="1"/>
        <end position="269"/>
    </location>
</feature>
<evidence type="ECO:0000256" key="4">
    <source>
        <dbReference type="SAM" id="MobiDB-lite"/>
    </source>
</evidence>
<feature type="compositionally biased region" description="Basic and acidic residues" evidence="4">
    <location>
        <begin position="85"/>
        <end position="102"/>
    </location>
</feature>
<protein>
    <recommendedName>
        <fullName evidence="9">Peptidoglycan synthetase FtsI</fullName>
    </recommendedName>
</protein>
<evidence type="ECO:0000313" key="8">
    <source>
        <dbReference type="Proteomes" id="UP000647172"/>
    </source>
</evidence>
<evidence type="ECO:0000313" key="7">
    <source>
        <dbReference type="EMBL" id="GIE46540.1"/>
    </source>
</evidence>
<feature type="compositionally biased region" description="Low complexity" evidence="4">
    <location>
        <begin position="200"/>
        <end position="228"/>
    </location>
</feature>
<dbReference type="GO" id="GO:0005886">
    <property type="term" value="C:plasma membrane"/>
    <property type="evidence" value="ECO:0007669"/>
    <property type="project" value="TreeGrafter"/>
</dbReference>